<dbReference type="AlphaFoldDB" id="A0A212F3R7"/>
<protein>
    <submittedName>
        <fullName evidence="1">Uncharacterized protein</fullName>
    </submittedName>
</protein>
<proteinExistence type="predicted"/>
<evidence type="ECO:0000313" key="2">
    <source>
        <dbReference type="Proteomes" id="UP000007151"/>
    </source>
</evidence>
<name>A0A212F3R7_DANPL</name>
<evidence type="ECO:0000313" key="1">
    <source>
        <dbReference type="EMBL" id="OWR48380.1"/>
    </source>
</evidence>
<dbReference type="Proteomes" id="UP000007151">
    <property type="component" value="Unassembled WGS sequence"/>
</dbReference>
<accession>A0A212F3R7</accession>
<reference evidence="1 2" key="1">
    <citation type="journal article" date="2011" name="Cell">
        <title>The monarch butterfly genome yields insights into long-distance migration.</title>
        <authorList>
            <person name="Zhan S."/>
            <person name="Merlin C."/>
            <person name="Boore J.L."/>
            <person name="Reppert S.M."/>
        </authorList>
    </citation>
    <scope>NUCLEOTIDE SEQUENCE [LARGE SCALE GENOMIC DNA]</scope>
    <source>
        <strain evidence="1">F-2</strain>
    </source>
</reference>
<organism evidence="1 2">
    <name type="scientific">Danaus plexippus plexippus</name>
    <dbReference type="NCBI Taxonomy" id="278856"/>
    <lineage>
        <taxon>Eukaryota</taxon>
        <taxon>Metazoa</taxon>
        <taxon>Ecdysozoa</taxon>
        <taxon>Arthropoda</taxon>
        <taxon>Hexapoda</taxon>
        <taxon>Insecta</taxon>
        <taxon>Pterygota</taxon>
        <taxon>Neoptera</taxon>
        <taxon>Endopterygota</taxon>
        <taxon>Lepidoptera</taxon>
        <taxon>Glossata</taxon>
        <taxon>Ditrysia</taxon>
        <taxon>Papilionoidea</taxon>
        <taxon>Nymphalidae</taxon>
        <taxon>Danainae</taxon>
        <taxon>Danaini</taxon>
        <taxon>Danaina</taxon>
        <taxon>Danaus</taxon>
        <taxon>Danaus</taxon>
    </lineage>
</organism>
<dbReference type="InParanoid" id="A0A212F3R7"/>
<keyword evidence="2" id="KW-1185">Reference proteome</keyword>
<dbReference type="KEGG" id="dpl:KGM_201550"/>
<dbReference type="EMBL" id="AGBW02010502">
    <property type="protein sequence ID" value="OWR48380.1"/>
    <property type="molecule type" value="Genomic_DNA"/>
</dbReference>
<gene>
    <name evidence="1" type="ORF">KGM_201550</name>
</gene>
<sequence length="80" mass="9183">MFTFSVDVTGEGEVEVGLNEYRRRTVRALNTVGSRPIYTCERYGAVRVSSWTKSVTETFFFTLSPYEINMNPTEDTPYLV</sequence>
<comment type="caution">
    <text evidence="1">The sequence shown here is derived from an EMBL/GenBank/DDBJ whole genome shotgun (WGS) entry which is preliminary data.</text>
</comment>